<dbReference type="EMBL" id="RLII01000008">
    <property type="protein sequence ID" value="RXE59216.1"/>
    <property type="molecule type" value="Genomic_DNA"/>
</dbReference>
<keyword evidence="2" id="KW-1185">Reference proteome</keyword>
<dbReference type="OrthoDB" id="2990828at2"/>
<evidence type="ECO:0000313" key="1">
    <source>
        <dbReference type="EMBL" id="RXE59216.1"/>
    </source>
</evidence>
<gene>
    <name evidence="1" type="ORF">EFD62_08710</name>
</gene>
<evidence type="ECO:0000313" key="2">
    <source>
        <dbReference type="Proteomes" id="UP000289166"/>
    </source>
</evidence>
<sequence>MVIILEQIEILQDLLQYRISNEMFYNESLISVRNPEARQVFTQLRDDEMRAIVSLQQKIDRLQSSEGIISKLFPLRPRI</sequence>
<name>A0A4Q0I4K9_9FIRM</name>
<protein>
    <submittedName>
        <fullName evidence="1">Uncharacterized protein</fullName>
    </submittedName>
</protein>
<organism evidence="1 2">
    <name type="scientific">Acetivibrio mesophilus</name>
    <dbReference type="NCBI Taxonomy" id="2487273"/>
    <lineage>
        <taxon>Bacteria</taxon>
        <taxon>Bacillati</taxon>
        <taxon>Bacillota</taxon>
        <taxon>Clostridia</taxon>
        <taxon>Eubacteriales</taxon>
        <taxon>Oscillospiraceae</taxon>
        <taxon>Acetivibrio</taxon>
    </lineage>
</organism>
<reference evidence="2" key="1">
    <citation type="submission" date="2018-11" db="EMBL/GenBank/DDBJ databases">
        <title>Genome sequencing of a novel mesophilic and cellulolytic organism within the genus Hungateiclostridium.</title>
        <authorList>
            <person name="Rettenmaier R."/>
            <person name="Liebl W."/>
            <person name="Zverlov V."/>
        </authorList>
    </citation>
    <scope>NUCLEOTIDE SEQUENCE [LARGE SCALE GENOMIC DNA]</scope>
    <source>
        <strain evidence="2">N2K1</strain>
    </source>
</reference>
<proteinExistence type="predicted"/>
<accession>A0A4Q0I4K9</accession>
<dbReference type="Gene3D" id="1.20.120.660">
    <property type="entry name" value="IL-4 antagonist (De novo design) like domain"/>
    <property type="match status" value="1"/>
</dbReference>
<dbReference type="AlphaFoldDB" id="A0A4Q0I4K9"/>
<comment type="caution">
    <text evidence="1">The sequence shown here is derived from an EMBL/GenBank/DDBJ whole genome shotgun (WGS) entry which is preliminary data.</text>
</comment>
<dbReference type="Proteomes" id="UP000289166">
    <property type="component" value="Unassembled WGS sequence"/>
</dbReference>